<keyword evidence="3" id="KW-1185">Reference proteome</keyword>
<feature type="region of interest" description="Disordered" evidence="1">
    <location>
        <begin position="1"/>
        <end position="76"/>
    </location>
</feature>
<organism evidence="2 3">
    <name type="scientific">Terrabacter carboxydivorans</name>
    <dbReference type="NCBI Taxonomy" id="619730"/>
    <lineage>
        <taxon>Bacteria</taxon>
        <taxon>Bacillati</taxon>
        <taxon>Actinomycetota</taxon>
        <taxon>Actinomycetes</taxon>
        <taxon>Micrococcales</taxon>
        <taxon>Intrasporangiaceae</taxon>
        <taxon>Terrabacter</taxon>
    </lineage>
</organism>
<evidence type="ECO:0000256" key="1">
    <source>
        <dbReference type="SAM" id="MobiDB-lite"/>
    </source>
</evidence>
<comment type="caution">
    <text evidence="2">The sequence shown here is derived from an EMBL/GenBank/DDBJ whole genome shotgun (WGS) entry which is preliminary data.</text>
</comment>
<gene>
    <name evidence="2" type="ORF">GCM10009858_16240</name>
</gene>
<proteinExistence type="predicted"/>
<dbReference type="Proteomes" id="UP001500730">
    <property type="component" value="Unassembled WGS sequence"/>
</dbReference>
<feature type="compositionally biased region" description="Polar residues" evidence="1">
    <location>
        <begin position="33"/>
        <end position="49"/>
    </location>
</feature>
<name>A0ABP5YDQ5_9MICO</name>
<protein>
    <submittedName>
        <fullName evidence="2">Uncharacterized protein</fullName>
    </submittedName>
</protein>
<reference evidence="3" key="1">
    <citation type="journal article" date="2019" name="Int. J. Syst. Evol. Microbiol.">
        <title>The Global Catalogue of Microorganisms (GCM) 10K type strain sequencing project: providing services to taxonomists for standard genome sequencing and annotation.</title>
        <authorList>
            <consortium name="The Broad Institute Genomics Platform"/>
            <consortium name="The Broad Institute Genome Sequencing Center for Infectious Disease"/>
            <person name="Wu L."/>
            <person name="Ma J."/>
        </authorList>
    </citation>
    <scope>NUCLEOTIDE SEQUENCE [LARGE SCALE GENOMIC DNA]</scope>
    <source>
        <strain evidence="3">JCM 16259</strain>
    </source>
</reference>
<evidence type="ECO:0000313" key="3">
    <source>
        <dbReference type="Proteomes" id="UP001500730"/>
    </source>
</evidence>
<accession>A0ABP5YDQ5</accession>
<dbReference type="EMBL" id="BAAARE010000006">
    <property type="protein sequence ID" value="GAA2479424.1"/>
    <property type="molecule type" value="Genomic_DNA"/>
</dbReference>
<sequence>MQAPSSVVRESMTRESVWRQNGQCTSGHLPFPETQSFNDGQPSRMPSQRRTGRPAGFVAPAEAGDGAGDDVGMTCA</sequence>
<evidence type="ECO:0000313" key="2">
    <source>
        <dbReference type="EMBL" id="GAA2479424.1"/>
    </source>
</evidence>